<feature type="region of interest" description="Disordered" evidence="14">
    <location>
        <begin position="1"/>
        <end position="44"/>
    </location>
</feature>
<keyword evidence="7" id="KW-0915">Sodium</keyword>
<evidence type="ECO:0000256" key="7">
    <source>
        <dbReference type="ARBA" id="ARBA00023053"/>
    </source>
</evidence>
<dbReference type="GO" id="GO:0005886">
    <property type="term" value="C:plasma membrane"/>
    <property type="evidence" value="ECO:0007669"/>
    <property type="project" value="TreeGrafter"/>
</dbReference>
<keyword evidence="6 15" id="KW-1133">Transmembrane helix</keyword>
<feature type="compositionally biased region" description="Polar residues" evidence="14">
    <location>
        <begin position="23"/>
        <end position="32"/>
    </location>
</feature>
<evidence type="ECO:0000256" key="5">
    <source>
        <dbReference type="ARBA" id="ARBA00022692"/>
    </source>
</evidence>
<accession>A0A1I8ATL6</accession>
<keyword evidence="10" id="KW-0325">Glycoprotein</keyword>
<evidence type="ECO:0000256" key="8">
    <source>
        <dbReference type="ARBA" id="ARBA00023065"/>
    </source>
</evidence>
<reference evidence="17" key="1">
    <citation type="submission" date="2016-11" db="UniProtKB">
        <authorList>
            <consortium name="WormBaseParasite"/>
        </authorList>
    </citation>
    <scope>IDENTIFICATION</scope>
</reference>
<dbReference type="GO" id="GO:0015280">
    <property type="term" value="F:ligand-gated sodium channel activity"/>
    <property type="evidence" value="ECO:0007669"/>
    <property type="project" value="TreeGrafter"/>
</dbReference>
<keyword evidence="16" id="KW-1185">Reference proteome</keyword>
<keyword evidence="9 15" id="KW-0472">Membrane</keyword>
<evidence type="ECO:0000256" key="2">
    <source>
        <dbReference type="ARBA" id="ARBA00007193"/>
    </source>
</evidence>
<evidence type="ECO:0000256" key="10">
    <source>
        <dbReference type="ARBA" id="ARBA00023180"/>
    </source>
</evidence>
<dbReference type="WBParaSite" id="L893_g9043.t1">
    <property type="protein sequence ID" value="L893_g9043.t1"/>
    <property type="gene ID" value="L893_g9043"/>
</dbReference>
<evidence type="ECO:0000256" key="13">
    <source>
        <dbReference type="RuleBase" id="RU000679"/>
    </source>
</evidence>
<keyword evidence="4 13" id="KW-0894">Sodium channel</keyword>
<evidence type="ECO:0000256" key="1">
    <source>
        <dbReference type="ARBA" id="ARBA00004141"/>
    </source>
</evidence>
<dbReference type="Proteomes" id="UP000095287">
    <property type="component" value="Unplaced"/>
</dbReference>
<feature type="transmembrane region" description="Helical" evidence="15">
    <location>
        <begin position="105"/>
        <end position="126"/>
    </location>
</feature>
<keyword evidence="12 13" id="KW-0407">Ion channel</keyword>
<evidence type="ECO:0000256" key="6">
    <source>
        <dbReference type="ARBA" id="ARBA00022989"/>
    </source>
</evidence>
<evidence type="ECO:0000256" key="15">
    <source>
        <dbReference type="SAM" id="Phobius"/>
    </source>
</evidence>
<comment type="similarity">
    <text evidence="2 13">Belongs to the amiloride-sensitive sodium channel (TC 1.A.6) family.</text>
</comment>
<evidence type="ECO:0000313" key="17">
    <source>
        <dbReference type="WBParaSite" id="L893_g9043.t1"/>
    </source>
</evidence>
<dbReference type="PRINTS" id="PR01078">
    <property type="entry name" value="AMINACHANNEL"/>
</dbReference>
<dbReference type="PANTHER" id="PTHR11690">
    <property type="entry name" value="AMILORIDE-SENSITIVE SODIUM CHANNEL-RELATED"/>
    <property type="match status" value="1"/>
</dbReference>
<sequence length="243" mass="27202">MTAIPEIVIEDEGPGTTPGDSPPVSNSKNHLSAQARGPRGSFSEEARRLTMKASELIIHVPVEHIKKIGETESMNSISRETEHFVGITTVHGPLRVYRGKGYYRYLWALALGCCVGLFLYQFTLLFQNFSGKPTVSQVSFILPEEGLPFPAVTICNYNPVRKSYVEALRNATDFSEVLLDYLIQAYMDVQILVEGATLSQLQEGESALQAYKQRDPNFTINAFFQDAGLFCYQVFVEKCSRKE</sequence>
<evidence type="ECO:0000256" key="4">
    <source>
        <dbReference type="ARBA" id="ARBA00022461"/>
    </source>
</evidence>
<name>A0A1I8ATL6_9BILA</name>
<evidence type="ECO:0000256" key="12">
    <source>
        <dbReference type="ARBA" id="ARBA00023303"/>
    </source>
</evidence>
<organism evidence="16 17">
    <name type="scientific">Steinernema glaseri</name>
    <dbReference type="NCBI Taxonomy" id="37863"/>
    <lineage>
        <taxon>Eukaryota</taxon>
        <taxon>Metazoa</taxon>
        <taxon>Ecdysozoa</taxon>
        <taxon>Nematoda</taxon>
        <taxon>Chromadorea</taxon>
        <taxon>Rhabditida</taxon>
        <taxon>Tylenchina</taxon>
        <taxon>Panagrolaimomorpha</taxon>
        <taxon>Strongyloidoidea</taxon>
        <taxon>Steinernematidae</taxon>
        <taxon>Steinernema</taxon>
    </lineage>
</organism>
<evidence type="ECO:0000313" key="16">
    <source>
        <dbReference type="Proteomes" id="UP000095287"/>
    </source>
</evidence>
<dbReference type="PANTHER" id="PTHR11690:SF222">
    <property type="entry name" value="AMILORIDE-SENSITIVE SODIUM CHANNEL SUBUNIT GAMMA"/>
    <property type="match status" value="1"/>
</dbReference>
<proteinExistence type="inferred from homology"/>
<evidence type="ECO:0000256" key="9">
    <source>
        <dbReference type="ARBA" id="ARBA00023136"/>
    </source>
</evidence>
<comment type="subcellular location">
    <subcellularLocation>
        <location evidence="1">Membrane</location>
        <topology evidence="1">Multi-pass membrane protein</topology>
    </subcellularLocation>
</comment>
<evidence type="ECO:0000256" key="3">
    <source>
        <dbReference type="ARBA" id="ARBA00022448"/>
    </source>
</evidence>
<dbReference type="InterPro" id="IPR001873">
    <property type="entry name" value="ENaC"/>
</dbReference>
<keyword evidence="3 13" id="KW-0813">Transport</keyword>
<keyword evidence="5 13" id="KW-0812">Transmembrane</keyword>
<keyword evidence="11 13" id="KW-0739">Sodium transport</keyword>
<keyword evidence="8 13" id="KW-0406">Ion transport</keyword>
<evidence type="ECO:0000256" key="14">
    <source>
        <dbReference type="SAM" id="MobiDB-lite"/>
    </source>
</evidence>
<evidence type="ECO:0000256" key="11">
    <source>
        <dbReference type="ARBA" id="ARBA00023201"/>
    </source>
</evidence>
<dbReference type="Pfam" id="PF00858">
    <property type="entry name" value="ASC"/>
    <property type="match status" value="1"/>
</dbReference>
<dbReference type="AlphaFoldDB" id="A0A1I8ATL6"/>
<protein>
    <submittedName>
        <fullName evidence="17">Acid-sensing ion channel 1</fullName>
    </submittedName>
</protein>